<dbReference type="EMBL" id="VUJU01002767">
    <property type="protein sequence ID" value="KAF0760165.1"/>
    <property type="molecule type" value="Genomic_DNA"/>
</dbReference>
<dbReference type="AlphaFoldDB" id="A0A6G0YQZ7"/>
<gene>
    <name evidence="1" type="ORF">FWK35_00020354</name>
</gene>
<accession>A0A6G0YQZ7</accession>
<protein>
    <submittedName>
        <fullName evidence="1">Uncharacterized protein</fullName>
    </submittedName>
</protein>
<name>A0A6G0YQZ7_APHCR</name>
<evidence type="ECO:0000313" key="2">
    <source>
        <dbReference type="Proteomes" id="UP000478052"/>
    </source>
</evidence>
<proteinExistence type="predicted"/>
<dbReference type="Proteomes" id="UP000478052">
    <property type="component" value="Unassembled WGS sequence"/>
</dbReference>
<sequence>MVKGFLKDLLHILYRYTVWLEESYHNLRFKYIKYMPKCVHLKYNGMLYVSDNNNNVNKKEVVENIIFSKPAGRCHKNNNNI</sequence>
<organism evidence="1 2">
    <name type="scientific">Aphis craccivora</name>
    <name type="common">Cowpea aphid</name>
    <dbReference type="NCBI Taxonomy" id="307492"/>
    <lineage>
        <taxon>Eukaryota</taxon>
        <taxon>Metazoa</taxon>
        <taxon>Ecdysozoa</taxon>
        <taxon>Arthropoda</taxon>
        <taxon>Hexapoda</taxon>
        <taxon>Insecta</taxon>
        <taxon>Pterygota</taxon>
        <taxon>Neoptera</taxon>
        <taxon>Paraneoptera</taxon>
        <taxon>Hemiptera</taxon>
        <taxon>Sternorrhyncha</taxon>
        <taxon>Aphidomorpha</taxon>
        <taxon>Aphidoidea</taxon>
        <taxon>Aphididae</taxon>
        <taxon>Aphidini</taxon>
        <taxon>Aphis</taxon>
        <taxon>Aphis</taxon>
    </lineage>
</organism>
<evidence type="ECO:0000313" key="1">
    <source>
        <dbReference type="EMBL" id="KAF0760165.1"/>
    </source>
</evidence>
<reference evidence="1 2" key="1">
    <citation type="submission" date="2019-08" db="EMBL/GenBank/DDBJ databases">
        <title>Whole genome of Aphis craccivora.</title>
        <authorList>
            <person name="Voronova N.V."/>
            <person name="Shulinski R.S."/>
            <person name="Bandarenka Y.V."/>
            <person name="Zhorov D.G."/>
            <person name="Warner D."/>
        </authorList>
    </citation>
    <scope>NUCLEOTIDE SEQUENCE [LARGE SCALE GENOMIC DNA]</scope>
    <source>
        <strain evidence="1">180601</strain>
        <tissue evidence="1">Whole Body</tissue>
    </source>
</reference>
<comment type="caution">
    <text evidence="1">The sequence shown here is derived from an EMBL/GenBank/DDBJ whole genome shotgun (WGS) entry which is preliminary data.</text>
</comment>
<keyword evidence="2" id="KW-1185">Reference proteome</keyword>